<evidence type="ECO:0000313" key="8">
    <source>
        <dbReference type="Proteomes" id="UP000198838"/>
    </source>
</evidence>
<keyword evidence="5" id="KW-0777">Teichoic acid biosynthesis</keyword>
<dbReference type="STRING" id="1120918.SAMN05216249_10319"/>
<dbReference type="GO" id="GO:0047355">
    <property type="term" value="F:CDP-glycerol glycerophosphotransferase activity"/>
    <property type="evidence" value="ECO:0007669"/>
    <property type="project" value="InterPro"/>
</dbReference>
<evidence type="ECO:0000256" key="1">
    <source>
        <dbReference type="ARBA" id="ARBA00004202"/>
    </source>
</evidence>
<reference evidence="7 8" key="1">
    <citation type="submission" date="2016-10" db="EMBL/GenBank/DDBJ databases">
        <authorList>
            <person name="de Groot N.N."/>
        </authorList>
    </citation>
    <scope>NUCLEOTIDE SEQUENCE [LARGE SCALE GENOMIC DNA]</scope>
    <source>
        <strain evidence="7 8">DSM 5522</strain>
    </source>
</reference>
<keyword evidence="4 7" id="KW-0808">Transferase</keyword>
<keyword evidence="8" id="KW-1185">Reference proteome</keyword>
<keyword evidence="3" id="KW-1003">Cell membrane</keyword>
<evidence type="ECO:0000256" key="3">
    <source>
        <dbReference type="ARBA" id="ARBA00022475"/>
    </source>
</evidence>
<evidence type="ECO:0000256" key="5">
    <source>
        <dbReference type="ARBA" id="ARBA00022944"/>
    </source>
</evidence>
<keyword evidence="6" id="KW-0472">Membrane</keyword>
<organism evidence="7 8">
    <name type="scientific">Acetitomaculum ruminis DSM 5522</name>
    <dbReference type="NCBI Taxonomy" id="1120918"/>
    <lineage>
        <taxon>Bacteria</taxon>
        <taxon>Bacillati</taxon>
        <taxon>Bacillota</taxon>
        <taxon>Clostridia</taxon>
        <taxon>Lachnospirales</taxon>
        <taxon>Lachnospiraceae</taxon>
        <taxon>Acetitomaculum</taxon>
    </lineage>
</organism>
<dbReference type="Gene3D" id="3.40.50.12580">
    <property type="match status" value="1"/>
</dbReference>
<dbReference type="InterPro" id="IPR043149">
    <property type="entry name" value="TagF_N"/>
</dbReference>
<evidence type="ECO:0000256" key="2">
    <source>
        <dbReference type="ARBA" id="ARBA00010488"/>
    </source>
</evidence>
<evidence type="ECO:0000313" key="7">
    <source>
        <dbReference type="EMBL" id="SFA82445.1"/>
    </source>
</evidence>
<dbReference type="AlphaFoldDB" id="A0A1I0W129"/>
<dbReference type="PANTHER" id="PTHR37316">
    <property type="entry name" value="TEICHOIC ACID GLYCEROL-PHOSPHATE PRIMASE"/>
    <property type="match status" value="1"/>
</dbReference>
<dbReference type="Pfam" id="PF04464">
    <property type="entry name" value="Glyphos_transf"/>
    <property type="match status" value="1"/>
</dbReference>
<proteinExistence type="inferred from homology"/>
<dbReference type="InterPro" id="IPR051612">
    <property type="entry name" value="Teichoic_Acid_Biosynth"/>
</dbReference>
<comment type="similarity">
    <text evidence="2">Belongs to the CDP-glycerol glycerophosphotransferase family.</text>
</comment>
<comment type="subcellular location">
    <subcellularLocation>
        <location evidence="1">Cell membrane</location>
        <topology evidence="1">Peripheral membrane protein</topology>
    </subcellularLocation>
</comment>
<gene>
    <name evidence="7" type="ORF">SAMN05216249_10319</name>
</gene>
<dbReference type="Gene3D" id="3.40.50.11820">
    <property type="match status" value="1"/>
</dbReference>
<dbReference type="RefSeq" id="WP_092870407.1">
    <property type="nucleotide sequence ID" value="NZ_FOJY01000003.1"/>
</dbReference>
<accession>A0A1I0W129</accession>
<evidence type="ECO:0000256" key="4">
    <source>
        <dbReference type="ARBA" id="ARBA00022679"/>
    </source>
</evidence>
<dbReference type="GO" id="GO:0019350">
    <property type="term" value="P:teichoic acid biosynthetic process"/>
    <property type="evidence" value="ECO:0007669"/>
    <property type="project" value="UniProtKB-KW"/>
</dbReference>
<dbReference type="InterPro" id="IPR007554">
    <property type="entry name" value="Glycerophosphate_synth"/>
</dbReference>
<sequence>MLNKLRMVILGQLAKIIAGNKTDNKSWIFSSTDNIKFNYNSRFLFLHVINHYPKINAKFVINDDDERKRLTKKYGDYFCESKSLKGMINVCKAGVWFTSAGLPVYAAGLGKSHRIINLWHGVPLKKIVLSEENYSFFKKLYFKNIFSNNYSEVLTTSKTLVPIMAKSFGIEEKRVKVLGQPRNDALCQARIDKSNSGLLKTLLNDYKKETKYVLYAPTHRDGESVKLFPFKDWDKDKMERFLEKEDITILLRTHPEDKSFTKNYLSNRIKNFGADLIEDATEILPEISLLITDYSSIYIDYLILNKAMIFLPYDLNEYLSQRGMNFSYDEVTPGDKPATMQELFTSIKNGLTIDPYKKDRIKVNKIFNEIMVPCADDICQRVLFGGIN</sequence>
<dbReference type="Proteomes" id="UP000198838">
    <property type="component" value="Unassembled WGS sequence"/>
</dbReference>
<dbReference type="InterPro" id="IPR043148">
    <property type="entry name" value="TagF_C"/>
</dbReference>
<dbReference type="GO" id="GO:0005886">
    <property type="term" value="C:plasma membrane"/>
    <property type="evidence" value="ECO:0007669"/>
    <property type="project" value="UniProtKB-SubCell"/>
</dbReference>
<dbReference type="SUPFAM" id="SSF53756">
    <property type="entry name" value="UDP-Glycosyltransferase/glycogen phosphorylase"/>
    <property type="match status" value="1"/>
</dbReference>
<dbReference type="EMBL" id="FOJY01000003">
    <property type="protein sequence ID" value="SFA82445.1"/>
    <property type="molecule type" value="Genomic_DNA"/>
</dbReference>
<protein>
    <submittedName>
        <fullName evidence="7">CDP-glycerol glycerophosphotransferase</fullName>
    </submittedName>
</protein>
<name>A0A1I0W129_9FIRM</name>
<dbReference type="PANTHER" id="PTHR37316:SF3">
    <property type="entry name" value="TEICHOIC ACID GLYCEROL-PHOSPHATE TRANSFERASE"/>
    <property type="match status" value="1"/>
</dbReference>
<evidence type="ECO:0000256" key="6">
    <source>
        <dbReference type="ARBA" id="ARBA00023136"/>
    </source>
</evidence>
<dbReference type="OrthoDB" id="9807097at2"/>